<comment type="caution">
    <text evidence="1">The sequence shown here is derived from an EMBL/GenBank/DDBJ whole genome shotgun (WGS) entry which is preliminary data.</text>
</comment>
<gene>
    <name evidence="1" type="ORF">JANAI62_21600</name>
</gene>
<keyword evidence="2" id="KW-1185">Reference proteome</keyword>
<dbReference type="Pfam" id="PF20553">
    <property type="entry name" value="Methyltransf_35"/>
    <property type="match status" value="1"/>
</dbReference>
<name>A0ABQ4NMB2_9RHOB</name>
<dbReference type="Proteomes" id="UP000786693">
    <property type="component" value="Unassembled WGS sequence"/>
</dbReference>
<dbReference type="InterPro" id="IPR046788">
    <property type="entry name" value="Methyltransf_35"/>
</dbReference>
<reference evidence="1 2" key="1">
    <citation type="submission" date="2021-05" db="EMBL/GenBank/DDBJ databases">
        <title>Bacteria Genome sequencing.</title>
        <authorList>
            <person name="Takabe Y."/>
            <person name="Nakajima Y."/>
            <person name="Suzuki S."/>
            <person name="Shiozaki T."/>
        </authorList>
    </citation>
    <scope>NUCLEOTIDE SEQUENCE [LARGE SCALE GENOMIC DNA]</scope>
    <source>
        <strain evidence="1 2">AI_62</strain>
    </source>
</reference>
<organism evidence="1 2">
    <name type="scientific">Jannaschia pagri</name>
    <dbReference type="NCBI Taxonomy" id="2829797"/>
    <lineage>
        <taxon>Bacteria</taxon>
        <taxon>Pseudomonadati</taxon>
        <taxon>Pseudomonadota</taxon>
        <taxon>Alphaproteobacteria</taxon>
        <taxon>Rhodobacterales</taxon>
        <taxon>Roseobacteraceae</taxon>
        <taxon>Jannaschia</taxon>
    </lineage>
</organism>
<dbReference type="EMBL" id="BPFH01000003">
    <property type="protein sequence ID" value="GIT95537.1"/>
    <property type="molecule type" value="Genomic_DNA"/>
</dbReference>
<proteinExistence type="predicted"/>
<evidence type="ECO:0000313" key="1">
    <source>
        <dbReference type="EMBL" id="GIT95537.1"/>
    </source>
</evidence>
<sequence length="298" mass="33678">MGELFRRLAAFAPLEEYRYVGLGSVWFADFSLYHKSLGIADMVSIERATGSKARFEANRPFNIQMKFKPTTQALPELDWNKRSIVWLDYDGVLSVDVLLDARLVGSSCRSGSIIAISVNAGRADEVTAFEDDRNGPTALERFKVTFGRERVADKIADDDLLGKRFAKLSRSMILSEIEEAVARRNGQGGPKCFFNPIVSFSYKDDAPMTTIVGVLYDEPERENFERCHFGELDFLKDGNELVDIEVPKLTIKEIRYLETQLPLAAGHDLQIEGDIPQREANSFVKLYRYLPNFATLEV</sequence>
<evidence type="ECO:0000313" key="2">
    <source>
        <dbReference type="Proteomes" id="UP000786693"/>
    </source>
</evidence>
<protein>
    <submittedName>
        <fullName evidence="1">Uncharacterized protein</fullName>
    </submittedName>
</protein>
<accession>A0ABQ4NMB2</accession>